<dbReference type="OrthoDB" id="3171327at2"/>
<keyword evidence="2" id="KW-0378">Hydrolase</keyword>
<reference evidence="2 3" key="1">
    <citation type="submission" date="2019-11" db="EMBL/GenBank/DDBJ databases">
        <title>Agromyces kandeliae sp. nov., isolated from mangrove soil.</title>
        <authorList>
            <person name="Wang R."/>
        </authorList>
    </citation>
    <scope>NUCLEOTIDE SEQUENCE [LARGE SCALE GENOMIC DNA]</scope>
    <source>
        <strain evidence="2 3">JCM 11433</strain>
    </source>
</reference>
<name>A0A6I3M380_9MICO</name>
<dbReference type="EMBL" id="WMLB01000017">
    <property type="protein sequence ID" value="MTH67889.1"/>
    <property type="molecule type" value="Genomic_DNA"/>
</dbReference>
<dbReference type="GO" id="GO:0016787">
    <property type="term" value="F:hydrolase activity"/>
    <property type="evidence" value="ECO:0007669"/>
    <property type="project" value="UniProtKB-KW"/>
</dbReference>
<keyword evidence="3" id="KW-1185">Reference proteome</keyword>
<dbReference type="SUPFAM" id="SSF56601">
    <property type="entry name" value="beta-lactamase/transpeptidase-like"/>
    <property type="match status" value="1"/>
</dbReference>
<dbReference type="InterPro" id="IPR012338">
    <property type="entry name" value="Beta-lactam/transpept-like"/>
</dbReference>
<feature type="domain" description="Beta-lactamase-related" evidence="1">
    <location>
        <begin position="63"/>
        <end position="350"/>
    </location>
</feature>
<comment type="caution">
    <text evidence="2">The sequence shown here is derived from an EMBL/GenBank/DDBJ whole genome shotgun (WGS) entry which is preliminary data.</text>
</comment>
<dbReference type="Pfam" id="PF00144">
    <property type="entry name" value="Beta-lactamase"/>
    <property type="match status" value="1"/>
</dbReference>
<dbReference type="PANTHER" id="PTHR46825:SF9">
    <property type="entry name" value="BETA-LACTAMASE-RELATED DOMAIN-CONTAINING PROTEIN"/>
    <property type="match status" value="1"/>
</dbReference>
<sequence length="366" mass="37693">MRAMAAHRVAHRHPHPHRHVAAVVVAAVAIGAMSGCVSGPPYDQLLTGDEELLSIARAQYTHARDRVAIALIDGDEVRTAFVSADAGTRFGFGGATSALTGLLLADAIDRGEVALDDPVSAYLDLGDVPAAGLSLSDLATHHAGLPQDPLGPGAYEPAAAPGERALDRGGLDALLARVAALDLVPELEYNPSDFDSALVGQSLAAATGTRYADLLAERVLAPAGMADALVVESGDLLPDGLAQGHDRQGERVAARGAGAYAPAVGVVVTIDDGVALARAILDGPFADSAALEPIAATRWPQIEVGLFWERISSDDGEVVYVTGSAEGFTGAVLADQRAGRAAVLLSNSEEAWPWLRLRPLLGLVVG</sequence>
<dbReference type="InterPro" id="IPR001466">
    <property type="entry name" value="Beta-lactam-related"/>
</dbReference>
<dbReference type="PANTHER" id="PTHR46825">
    <property type="entry name" value="D-ALANYL-D-ALANINE-CARBOXYPEPTIDASE/ENDOPEPTIDASE AMPH"/>
    <property type="match status" value="1"/>
</dbReference>
<dbReference type="Gene3D" id="3.40.710.10">
    <property type="entry name" value="DD-peptidase/beta-lactamase superfamily"/>
    <property type="match status" value="1"/>
</dbReference>
<dbReference type="AlphaFoldDB" id="A0A6I3M380"/>
<organism evidence="2 3">
    <name type="scientific">Agromyces bracchium</name>
    <dbReference type="NCBI Taxonomy" id="88376"/>
    <lineage>
        <taxon>Bacteria</taxon>
        <taxon>Bacillati</taxon>
        <taxon>Actinomycetota</taxon>
        <taxon>Actinomycetes</taxon>
        <taxon>Micrococcales</taxon>
        <taxon>Microbacteriaceae</taxon>
        <taxon>Agromyces</taxon>
    </lineage>
</organism>
<evidence type="ECO:0000313" key="2">
    <source>
        <dbReference type="EMBL" id="MTH67889.1"/>
    </source>
</evidence>
<evidence type="ECO:0000313" key="3">
    <source>
        <dbReference type="Proteomes" id="UP000433071"/>
    </source>
</evidence>
<evidence type="ECO:0000259" key="1">
    <source>
        <dbReference type="Pfam" id="PF00144"/>
    </source>
</evidence>
<dbReference type="Proteomes" id="UP000433071">
    <property type="component" value="Unassembled WGS sequence"/>
</dbReference>
<accession>A0A6I3M380</accession>
<gene>
    <name evidence="2" type="ORF">GJ743_05820</name>
</gene>
<proteinExistence type="predicted"/>
<dbReference type="InterPro" id="IPR050491">
    <property type="entry name" value="AmpC-like"/>
</dbReference>
<protein>
    <submittedName>
        <fullName evidence="2">Serine hydrolase</fullName>
    </submittedName>
</protein>